<dbReference type="InterPro" id="IPR037674">
    <property type="entry name" value="PIG-G_N"/>
</dbReference>
<evidence type="ECO:0000256" key="7">
    <source>
        <dbReference type="ARBA" id="ARBA00022692"/>
    </source>
</evidence>
<comment type="similarity">
    <text evidence="3 12">Belongs to the PIGG/PIGN/PIGO family. PIGG subfamily.</text>
</comment>
<feature type="transmembrane region" description="Helical" evidence="12">
    <location>
        <begin position="905"/>
        <end position="932"/>
    </location>
</feature>
<feature type="transmembrane region" description="Helical" evidence="12">
    <location>
        <begin position="511"/>
        <end position="530"/>
    </location>
</feature>
<feature type="transmembrane region" description="Helical" evidence="12">
    <location>
        <begin position="482"/>
        <end position="504"/>
    </location>
</feature>
<evidence type="ECO:0000259" key="13">
    <source>
        <dbReference type="Pfam" id="PF19316"/>
    </source>
</evidence>
<dbReference type="InterPro" id="IPR045687">
    <property type="entry name" value="PIGG/GPI7_C"/>
</dbReference>
<keyword evidence="10 12" id="KW-0472">Membrane</keyword>
<dbReference type="Proteomes" id="UP000799441">
    <property type="component" value="Unassembled WGS sequence"/>
</dbReference>
<keyword evidence="5 12" id="KW-0337">GPI-anchor biosynthesis</keyword>
<evidence type="ECO:0000256" key="10">
    <source>
        <dbReference type="ARBA" id="ARBA00023136"/>
    </source>
</evidence>
<dbReference type="GO" id="GO:0051267">
    <property type="term" value="F:CP2 mannose-ethanolamine phosphotransferase activity"/>
    <property type="evidence" value="ECO:0007669"/>
    <property type="project" value="TreeGrafter"/>
</dbReference>
<feature type="transmembrane region" description="Helical" evidence="12">
    <location>
        <begin position="680"/>
        <end position="703"/>
    </location>
</feature>
<keyword evidence="11" id="KW-0325">Glycoprotein</keyword>
<dbReference type="GO" id="GO:0006506">
    <property type="term" value="P:GPI anchor biosynthetic process"/>
    <property type="evidence" value="ECO:0007669"/>
    <property type="project" value="UniProtKB-KW"/>
</dbReference>
<dbReference type="EMBL" id="MU003809">
    <property type="protein sequence ID" value="KAF2719617.1"/>
    <property type="molecule type" value="Genomic_DNA"/>
</dbReference>
<comment type="caution">
    <text evidence="14">The sequence shown here is derived from an EMBL/GenBank/DDBJ whole genome shotgun (WGS) entry which is preliminary data.</text>
</comment>
<evidence type="ECO:0000313" key="15">
    <source>
        <dbReference type="Proteomes" id="UP000799441"/>
    </source>
</evidence>
<evidence type="ECO:0000256" key="4">
    <source>
        <dbReference type="ARBA" id="ARBA00020830"/>
    </source>
</evidence>
<dbReference type="CDD" id="cd16024">
    <property type="entry name" value="GPI_EPT_2"/>
    <property type="match status" value="1"/>
</dbReference>
<dbReference type="PANTHER" id="PTHR23072">
    <property type="entry name" value="PHOSPHATIDYLINOSITOL GLYCAN-RELATED"/>
    <property type="match status" value="1"/>
</dbReference>
<feature type="transmembrane region" description="Helical" evidence="12">
    <location>
        <begin position="636"/>
        <end position="655"/>
    </location>
</feature>
<comment type="function">
    <text evidence="12">Ethanolamine phosphate transferase involved in glycosylphosphatidylinositol-anchor biosynthesis. Transfers ethanolamine phosphate to the GPI second mannose.</text>
</comment>
<evidence type="ECO:0000256" key="5">
    <source>
        <dbReference type="ARBA" id="ARBA00022502"/>
    </source>
</evidence>
<reference evidence="14" key="1">
    <citation type="journal article" date="2020" name="Stud. Mycol.">
        <title>101 Dothideomycetes genomes: a test case for predicting lifestyles and emergence of pathogens.</title>
        <authorList>
            <person name="Haridas S."/>
            <person name="Albert R."/>
            <person name="Binder M."/>
            <person name="Bloem J."/>
            <person name="Labutti K."/>
            <person name="Salamov A."/>
            <person name="Andreopoulos B."/>
            <person name="Baker S."/>
            <person name="Barry K."/>
            <person name="Bills G."/>
            <person name="Bluhm B."/>
            <person name="Cannon C."/>
            <person name="Castanera R."/>
            <person name="Culley D."/>
            <person name="Daum C."/>
            <person name="Ezra D."/>
            <person name="Gonzalez J."/>
            <person name="Henrissat B."/>
            <person name="Kuo A."/>
            <person name="Liang C."/>
            <person name="Lipzen A."/>
            <person name="Lutzoni F."/>
            <person name="Magnuson J."/>
            <person name="Mondo S."/>
            <person name="Nolan M."/>
            <person name="Ohm R."/>
            <person name="Pangilinan J."/>
            <person name="Park H.-J."/>
            <person name="Ramirez L."/>
            <person name="Alfaro M."/>
            <person name="Sun H."/>
            <person name="Tritt A."/>
            <person name="Yoshinaga Y."/>
            <person name="Zwiers L.-H."/>
            <person name="Turgeon B."/>
            <person name="Goodwin S."/>
            <person name="Spatafora J."/>
            <person name="Crous P."/>
            <person name="Grigoriev I."/>
        </authorList>
    </citation>
    <scope>NUCLEOTIDE SEQUENCE</scope>
    <source>
        <strain evidence="14">CBS 116435</strain>
    </source>
</reference>
<proteinExistence type="inferred from homology"/>
<dbReference type="Pfam" id="PF19316">
    <property type="entry name" value="PIGO_PIGG"/>
    <property type="match status" value="1"/>
</dbReference>
<dbReference type="InterPro" id="IPR002591">
    <property type="entry name" value="Phosphodiest/P_Trfase"/>
</dbReference>
<feature type="transmembrane region" description="Helical" evidence="12">
    <location>
        <begin position="603"/>
        <end position="624"/>
    </location>
</feature>
<evidence type="ECO:0000256" key="6">
    <source>
        <dbReference type="ARBA" id="ARBA00022679"/>
    </source>
</evidence>
<evidence type="ECO:0000256" key="3">
    <source>
        <dbReference type="ARBA" id="ARBA00005315"/>
    </source>
</evidence>
<gene>
    <name evidence="14" type="ORF">K431DRAFT_295915</name>
</gene>
<dbReference type="InterPro" id="IPR017850">
    <property type="entry name" value="Alkaline_phosphatase_core_sf"/>
</dbReference>
<feature type="transmembrane region" description="Helical" evidence="12">
    <location>
        <begin position="944"/>
        <end position="967"/>
    </location>
</feature>
<keyword evidence="15" id="KW-1185">Reference proteome</keyword>
<keyword evidence="7 12" id="KW-0812">Transmembrane</keyword>
<dbReference type="InterPro" id="IPR039527">
    <property type="entry name" value="PIGG/GPI7"/>
</dbReference>
<dbReference type="Pfam" id="PF01663">
    <property type="entry name" value="Phosphodiest"/>
    <property type="match status" value="1"/>
</dbReference>
<comment type="pathway">
    <text evidence="2 12">Glycolipid biosynthesis; glycosylphosphatidylinositol-anchor biosynthesis.</text>
</comment>
<comment type="subcellular location">
    <subcellularLocation>
        <location evidence="1 12">Endoplasmic reticulum membrane</location>
        <topology evidence="1 12">Multi-pass membrane protein</topology>
    </subcellularLocation>
</comment>
<evidence type="ECO:0000256" key="2">
    <source>
        <dbReference type="ARBA" id="ARBA00004687"/>
    </source>
</evidence>
<feature type="transmembrane region" description="Helical" evidence="12">
    <location>
        <begin position="816"/>
        <end position="838"/>
    </location>
</feature>
<keyword evidence="9 12" id="KW-1133">Transmembrane helix</keyword>
<evidence type="ECO:0000256" key="9">
    <source>
        <dbReference type="ARBA" id="ARBA00022989"/>
    </source>
</evidence>
<dbReference type="AlphaFoldDB" id="A0A9P4Q7V3"/>
<evidence type="ECO:0000313" key="14">
    <source>
        <dbReference type="EMBL" id="KAF2719617.1"/>
    </source>
</evidence>
<evidence type="ECO:0000256" key="1">
    <source>
        <dbReference type="ARBA" id="ARBA00004477"/>
    </source>
</evidence>
<name>A0A9P4Q7V3_9PEZI</name>
<evidence type="ECO:0000256" key="12">
    <source>
        <dbReference type="RuleBase" id="RU367106"/>
    </source>
</evidence>
<evidence type="ECO:0000256" key="8">
    <source>
        <dbReference type="ARBA" id="ARBA00022824"/>
    </source>
</evidence>
<dbReference type="PANTHER" id="PTHR23072:SF0">
    <property type="entry name" value="GPI ETHANOLAMINE PHOSPHATE TRANSFERASE 2"/>
    <property type="match status" value="1"/>
</dbReference>
<keyword evidence="6 12" id="KW-0808">Transferase</keyword>
<dbReference type="Gene3D" id="3.40.720.10">
    <property type="entry name" value="Alkaline Phosphatase, subunit A"/>
    <property type="match status" value="1"/>
</dbReference>
<dbReference type="OrthoDB" id="272139at2759"/>
<dbReference type="SUPFAM" id="SSF53649">
    <property type="entry name" value="Alkaline phosphatase-like"/>
    <property type="match status" value="1"/>
</dbReference>
<feature type="domain" description="GPI ethanolamine phosphate transferase 2 C-terminal" evidence="13">
    <location>
        <begin position="474"/>
        <end position="971"/>
    </location>
</feature>
<feature type="transmembrane region" description="Helical" evidence="12">
    <location>
        <begin position="777"/>
        <end position="795"/>
    </location>
</feature>
<accession>A0A9P4Q7V3</accession>
<protein>
    <recommendedName>
        <fullName evidence="4 12">GPI ethanolamine phosphate transferase 2</fullName>
    </recommendedName>
</protein>
<sequence>MVRSRATRRLLLTLSNLFLPIAVLVFASGFFPYKPVLPGLASHADGELQGGVKIDVPAVFDRVVFMVVDALRSDFVYGHDSGFTFTQSLIRQGSAIPYTAHATPPTVTMPRVKALTTGSVPSFLDLILNFAESDTSSSLALQDTWLAQIKAKGGKLVFYGDDTWLKLFPGDFFTRSDGTSSFFVSVSRTGSGLCLFPCCFFRRDFTEVDNNVTRHLPQELGMSDWDAMIMHYLGMDHIGHKTGPQGPNMLPKQREMDAIVKMIYHAIETEEHLEDTLLVLAGDHGMNAGGNHGGSGPGETEPALLFASPKFEGMRGRRGYRCPTLPKDGTDFHFYDKMEQSDLVPSLAGMMGLPISRNSLGVFLPDLLGLWSEEVADSLLKRNVRQLTGVIEAAFTGSRVTLDKFSERDFDFAKADGRAKPKLGVCGDQPEGERELMCRYAAIDAARLQGDSHVTRKAMLEFLYTAQDTMSGTASSYNISRMVAGIALTALTLTSAILSFPQVFPLRTPELLFQTASILYGVMMFASSYVEEEQRYWYWAAPAWLLYLTLSRVADTRKTLQHLRDYILTGSLLLLTSRFSMRWNQTGQKHAGEPDISHTYFAAHHVQMWLLVLATYVTFGFGLAKQTFKGVVLHELGSFFAILVVMPAVVFKLNFTQADAPELVQGLGEGLRDATSALDLIVQAKIVFALLAVVIVMVVMGIVTTKRVNVGSGTGGRALNTPFCDRLKPVLALFLITQSRTPNVPLFLIFEIQRVLLARLLATSWSPTPAHNQRDRIAKVAVTAMLLSHFSYFCMGGSNSISSIDLSNAYNGVGGYNIVAVGVLLFASNWAGPIWWVYVSALMLVPRPEQFVPPSLQAEQSANTNVRTWVHEERAKLHAEALTLARRSQQSGSTAERAGVELYPWMYYLSAQTTFIASAMLAIMAACTALRTHLFIWTVFSPKYLYAAAWAVGWHMVINIGVGSLAVSLGSV</sequence>
<evidence type="ECO:0000256" key="11">
    <source>
        <dbReference type="ARBA" id="ARBA00023180"/>
    </source>
</evidence>
<organism evidence="14 15">
    <name type="scientific">Polychaeton citri CBS 116435</name>
    <dbReference type="NCBI Taxonomy" id="1314669"/>
    <lineage>
        <taxon>Eukaryota</taxon>
        <taxon>Fungi</taxon>
        <taxon>Dikarya</taxon>
        <taxon>Ascomycota</taxon>
        <taxon>Pezizomycotina</taxon>
        <taxon>Dothideomycetes</taxon>
        <taxon>Dothideomycetidae</taxon>
        <taxon>Capnodiales</taxon>
        <taxon>Capnodiaceae</taxon>
        <taxon>Polychaeton</taxon>
    </lineage>
</organism>
<keyword evidence="8 12" id="KW-0256">Endoplasmic reticulum</keyword>
<dbReference type="GO" id="GO:0005789">
    <property type="term" value="C:endoplasmic reticulum membrane"/>
    <property type="evidence" value="ECO:0007669"/>
    <property type="project" value="UniProtKB-SubCell"/>
</dbReference>